<keyword evidence="2" id="KW-1185">Reference proteome</keyword>
<dbReference type="InParanoid" id="A0A0C2WWT1"/>
<feature type="non-terminal residue" evidence="1">
    <location>
        <position position="59"/>
    </location>
</feature>
<organism evidence="1 2">
    <name type="scientific">Amanita muscaria (strain Koide BX008)</name>
    <dbReference type="NCBI Taxonomy" id="946122"/>
    <lineage>
        <taxon>Eukaryota</taxon>
        <taxon>Fungi</taxon>
        <taxon>Dikarya</taxon>
        <taxon>Basidiomycota</taxon>
        <taxon>Agaricomycotina</taxon>
        <taxon>Agaricomycetes</taxon>
        <taxon>Agaricomycetidae</taxon>
        <taxon>Agaricales</taxon>
        <taxon>Pluteineae</taxon>
        <taxon>Amanitaceae</taxon>
        <taxon>Amanita</taxon>
    </lineage>
</organism>
<dbReference type="HOGENOM" id="CLU_2967114_0_0_1"/>
<dbReference type="EMBL" id="KN818286">
    <property type="protein sequence ID" value="KIL61276.1"/>
    <property type="molecule type" value="Genomic_DNA"/>
</dbReference>
<gene>
    <name evidence="1" type="ORF">M378DRAFT_167079</name>
</gene>
<proteinExistence type="predicted"/>
<protein>
    <submittedName>
        <fullName evidence="1">Uncharacterized protein</fullName>
    </submittedName>
</protein>
<dbReference type="Proteomes" id="UP000054549">
    <property type="component" value="Unassembled WGS sequence"/>
</dbReference>
<name>A0A0C2WWT1_AMAMK</name>
<sequence length="59" mass="6859">MDNLKLVAPVHTHNHHDNQVQSTPHQYLVVEHKNLVQNLTYPSRSSARRSLRTFQSVID</sequence>
<evidence type="ECO:0000313" key="2">
    <source>
        <dbReference type="Proteomes" id="UP000054549"/>
    </source>
</evidence>
<reference evidence="1 2" key="1">
    <citation type="submission" date="2014-04" db="EMBL/GenBank/DDBJ databases">
        <title>Evolutionary Origins and Diversification of the Mycorrhizal Mutualists.</title>
        <authorList>
            <consortium name="DOE Joint Genome Institute"/>
            <consortium name="Mycorrhizal Genomics Consortium"/>
            <person name="Kohler A."/>
            <person name="Kuo A."/>
            <person name="Nagy L.G."/>
            <person name="Floudas D."/>
            <person name="Copeland A."/>
            <person name="Barry K.W."/>
            <person name="Cichocki N."/>
            <person name="Veneault-Fourrey C."/>
            <person name="LaButti K."/>
            <person name="Lindquist E.A."/>
            <person name="Lipzen A."/>
            <person name="Lundell T."/>
            <person name="Morin E."/>
            <person name="Murat C."/>
            <person name="Riley R."/>
            <person name="Ohm R."/>
            <person name="Sun H."/>
            <person name="Tunlid A."/>
            <person name="Henrissat B."/>
            <person name="Grigoriev I.V."/>
            <person name="Hibbett D.S."/>
            <person name="Martin F."/>
        </authorList>
    </citation>
    <scope>NUCLEOTIDE SEQUENCE [LARGE SCALE GENOMIC DNA]</scope>
    <source>
        <strain evidence="1 2">Koide BX008</strain>
    </source>
</reference>
<evidence type="ECO:0000313" key="1">
    <source>
        <dbReference type="EMBL" id="KIL61276.1"/>
    </source>
</evidence>
<dbReference type="AlphaFoldDB" id="A0A0C2WWT1"/>
<accession>A0A0C2WWT1</accession>